<feature type="chain" id="PRO_5047537626" evidence="1">
    <location>
        <begin position="25"/>
        <end position="330"/>
    </location>
</feature>
<evidence type="ECO:0000256" key="1">
    <source>
        <dbReference type="SAM" id="SignalP"/>
    </source>
</evidence>
<proteinExistence type="predicted"/>
<dbReference type="RefSeq" id="WP_371150530.1">
    <property type="nucleotide sequence ID" value="NZ_JBFSOO010000006.1"/>
</dbReference>
<keyword evidence="3" id="KW-1185">Reference proteome</keyword>
<protein>
    <submittedName>
        <fullName evidence="2">Uncharacterized protein</fullName>
    </submittedName>
</protein>
<dbReference type="Proteomes" id="UP001568358">
    <property type="component" value="Unassembled WGS sequence"/>
</dbReference>
<dbReference type="EMBL" id="JBFSOO010000006">
    <property type="protein sequence ID" value="MEZ6853737.1"/>
    <property type="molecule type" value="Genomic_DNA"/>
</dbReference>
<feature type="signal peptide" evidence="1">
    <location>
        <begin position="1"/>
        <end position="24"/>
    </location>
</feature>
<evidence type="ECO:0000313" key="2">
    <source>
        <dbReference type="EMBL" id="MEZ6853737.1"/>
    </source>
</evidence>
<reference evidence="2 3" key="1">
    <citation type="submission" date="2024-07" db="EMBL/GenBank/DDBJ databases">
        <title>Active virus-host system and metabolic interactions in a Lokiarchaeon culture.</title>
        <authorList>
            <person name="Ponce Toledo R.I."/>
            <person name="Rodrigues Oliveira T."/>
            <person name="Schleper C."/>
        </authorList>
    </citation>
    <scope>NUCLEOTIDE SEQUENCE [LARGE SCALE GENOMIC DNA]</scope>
    <source>
        <strain evidence="2 3">B35</strain>
    </source>
</reference>
<sequence>MRRMSNCMVAIIFLLCTATVQVVADDVCLKQVPAIRSVDMELYTFYMKHCQGLELCSATCPAQSETFENASGIFAVLLDDAVSSIRGQYNGVVDFQKLDFVLLTSSKKTYSQSAGCTPCSSLAKKIQTYSEAGLPTVMARTVLLHTEKYIRNPELEFNDGLVSTARYQWVASGKRRTCRVSIPKTWGRVGSDTANRSFEYRSALGTGVPFFSIQYVPAKRVRSDEGVMQELQRRVSAEVLKKQFGGVEILAQGIQRLGDIQGIWVMFSAKGKGDRGAGYYYNWYMLVDGTVLVFQSGVCGSSKFPTIEQEQMFRKYYQTLREIAVSSVIG</sequence>
<keyword evidence="1" id="KW-0732">Signal</keyword>
<name>A0ABV4JUM3_9BACT</name>
<organism evidence="2 3">
    <name type="scientific">Halodesulfovibrio aestuarii</name>
    <dbReference type="NCBI Taxonomy" id="126333"/>
    <lineage>
        <taxon>Bacteria</taxon>
        <taxon>Pseudomonadati</taxon>
        <taxon>Thermodesulfobacteriota</taxon>
        <taxon>Desulfovibrionia</taxon>
        <taxon>Desulfovibrionales</taxon>
        <taxon>Desulfovibrionaceae</taxon>
        <taxon>Halodesulfovibrio</taxon>
    </lineage>
</organism>
<accession>A0ABV4JUM3</accession>
<gene>
    <name evidence="2" type="ORF">AB2Z07_09365</name>
</gene>
<comment type="caution">
    <text evidence="2">The sequence shown here is derived from an EMBL/GenBank/DDBJ whole genome shotgun (WGS) entry which is preliminary data.</text>
</comment>
<evidence type="ECO:0000313" key="3">
    <source>
        <dbReference type="Proteomes" id="UP001568358"/>
    </source>
</evidence>